<feature type="compositionally biased region" description="Polar residues" evidence="1">
    <location>
        <begin position="1"/>
        <end position="16"/>
    </location>
</feature>
<organism evidence="2 3">
    <name type="scientific">Salix dunnii</name>
    <dbReference type="NCBI Taxonomy" id="1413687"/>
    <lineage>
        <taxon>Eukaryota</taxon>
        <taxon>Viridiplantae</taxon>
        <taxon>Streptophyta</taxon>
        <taxon>Embryophyta</taxon>
        <taxon>Tracheophyta</taxon>
        <taxon>Spermatophyta</taxon>
        <taxon>Magnoliopsida</taxon>
        <taxon>eudicotyledons</taxon>
        <taxon>Gunneridae</taxon>
        <taxon>Pentapetalae</taxon>
        <taxon>rosids</taxon>
        <taxon>fabids</taxon>
        <taxon>Malpighiales</taxon>
        <taxon>Salicaceae</taxon>
        <taxon>Saliceae</taxon>
        <taxon>Salix</taxon>
    </lineage>
</organism>
<dbReference type="AlphaFoldDB" id="A0A835J378"/>
<dbReference type="EMBL" id="JADGMS010000018">
    <property type="protein sequence ID" value="KAF9662340.1"/>
    <property type="molecule type" value="Genomic_DNA"/>
</dbReference>
<name>A0A835J378_9ROSI</name>
<evidence type="ECO:0000313" key="3">
    <source>
        <dbReference type="Proteomes" id="UP000657918"/>
    </source>
</evidence>
<feature type="region of interest" description="Disordered" evidence="1">
    <location>
        <begin position="1"/>
        <end position="20"/>
    </location>
</feature>
<keyword evidence="3" id="KW-1185">Reference proteome</keyword>
<protein>
    <submittedName>
        <fullName evidence="2">Uncharacterized protein</fullName>
    </submittedName>
</protein>
<evidence type="ECO:0000313" key="2">
    <source>
        <dbReference type="EMBL" id="KAF9662340.1"/>
    </source>
</evidence>
<gene>
    <name evidence="2" type="ORF">SADUNF_Sadunf18G0042700</name>
</gene>
<proteinExistence type="predicted"/>
<reference evidence="2 3" key="1">
    <citation type="submission" date="2020-10" db="EMBL/GenBank/DDBJ databases">
        <title>Plant Genome Project.</title>
        <authorList>
            <person name="Zhang R.-G."/>
        </authorList>
    </citation>
    <scope>NUCLEOTIDE SEQUENCE [LARGE SCALE GENOMIC DNA]</scope>
    <source>
        <strain evidence="2">FAFU-HL-1</strain>
        <tissue evidence="2">Leaf</tissue>
    </source>
</reference>
<accession>A0A835J378</accession>
<sequence length="65" mass="7002">MNSHIVSPSQECSSKGFSLPSHGVPEGSGILMDSEFRLPGDFFNGLPFQGELSKRSGCQLLPIFC</sequence>
<evidence type="ECO:0000256" key="1">
    <source>
        <dbReference type="SAM" id="MobiDB-lite"/>
    </source>
</evidence>
<dbReference type="Proteomes" id="UP000657918">
    <property type="component" value="Unassembled WGS sequence"/>
</dbReference>
<comment type="caution">
    <text evidence="2">The sequence shown here is derived from an EMBL/GenBank/DDBJ whole genome shotgun (WGS) entry which is preliminary data.</text>
</comment>